<evidence type="ECO:0000256" key="1">
    <source>
        <dbReference type="SAM" id="Phobius"/>
    </source>
</evidence>
<feature type="transmembrane region" description="Helical" evidence="1">
    <location>
        <begin position="91"/>
        <end position="112"/>
    </location>
</feature>
<name>A0A0K8PLX9_STRAJ</name>
<organism evidence="2 3">
    <name type="scientific">Streptomyces azureus</name>
    <dbReference type="NCBI Taxonomy" id="146537"/>
    <lineage>
        <taxon>Bacteria</taxon>
        <taxon>Bacillati</taxon>
        <taxon>Actinomycetota</taxon>
        <taxon>Actinomycetes</taxon>
        <taxon>Kitasatosporales</taxon>
        <taxon>Streptomycetaceae</taxon>
        <taxon>Streptomyces</taxon>
    </lineage>
</organism>
<accession>A0A0K8PLX9</accession>
<keyword evidence="1" id="KW-1133">Transmembrane helix</keyword>
<proteinExistence type="predicted"/>
<keyword evidence="3" id="KW-1185">Reference proteome</keyword>
<dbReference type="EMBL" id="DF968275">
    <property type="protein sequence ID" value="GAP48773.1"/>
    <property type="molecule type" value="Genomic_DNA"/>
</dbReference>
<evidence type="ECO:0000313" key="3">
    <source>
        <dbReference type="Proteomes" id="UP000053859"/>
    </source>
</evidence>
<dbReference type="Proteomes" id="UP000053859">
    <property type="component" value="Unassembled WGS sequence"/>
</dbReference>
<feature type="transmembrane region" description="Helical" evidence="1">
    <location>
        <begin position="57"/>
        <end position="79"/>
    </location>
</feature>
<dbReference type="AlphaFoldDB" id="A0A0K8PLX9"/>
<keyword evidence="1" id="KW-0812">Transmembrane</keyword>
<sequence length="117" mass="13124">MKTSTEHPWLRLILPLAVNVVLGIPAVVPAFLLWYFASNRPLADLGWTEREPTENDGMLPWFMVATPILTLFGLVWWLANRPLRRRTALSPRAYWLLSAAATALPTLTLVVISSGRS</sequence>
<protein>
    <submittedName>
        <fullName evidence="2">Integral membrane protein</fullName>
    </submittedName>
</protein>
<dbReference type="PATRIC" id="fig|146537.3.peg.3828"/>
<dbReference type="OrthoDB" id="3541216at2"/>
<feature type="transmembrane region" description="Helical" evidence="1">
    <location>
        <begin position="12"/>
        <end position="37"/>
    </location>
</feature>
<keyword evidence="1" id="KW-0472">Membrane</keyword>
<reference evidence="2" key="1">
    <citation type="journal article" date="2015" name="Genome Announc.">
        <title>Draft Genome Sequence of Thiostrepton-Producing Streptomyces azureus ATCC 14921.</title>
        <authorList>
            <person name="Sakihara K."/>
            <person name="Maeda J."/>
            <person name="Tashiro K."/>
            <person name="Fujino Y."/>
            <person name="Kuhara S."/>
            <person name="Ohshima T."/>
            <person name="Ogata S."/>
            <person name="Doi K."/>
        </authorList>
    </citation>
    <scope>NUCLEOTIDE SEQUENCE [LARGE SCALE GENOMIC DNA]</scope>
    <source>
        <strain evidence="2">ATCC14921</strain>
    </source>
</reference>
<evidence type="ECO:0000313" key="2">
    <source>
        <dbReference type="EMBL" id="GAP48773.1"/>
    </source>
</evidence>
<dbReference type="RefSeq" id="WP_059418294.1">
    <property type="nucleotide sequence ID" value="NZ_DF968275.1"/>
</dbReference>
<gene>
    <name evidence="2" type="ORF">SAZU_3608</name>
</gene>